<organism evidence="2 3">
    <name type="scientific">Plakobranchus ocellatus</name>
    <dbReference type="NCBI Taxonomy" id="259542"/>
    <lineage>
        <taxon>Eukaryota</taxon>
        <taxon>Metazoa</taxon>
        <taxon>Spiralia</taxon>
        <taxon>Lophotrochozoa</taxon>
        <taxon>Mollusca</taxon>
        <taxon>Gastropoda</taxon>
        <taxon>Heterobranchia</taxon>
        <taxon>Euthyneura</taxon>
        <taxon>Panpulmonata</taxon>
        <taxon>Sacoglossa</taxon>
        <taxon>Placobranchoidea</taxon>
        <taxon>Plakobranchidae</taxon>
        <taxon>Plakobranchus</taxon>
    </lineage>
</organism>
<dbReference type="GO" id="GO:0015074">
    <property type="term" value="P:DNA integration"/>
    <property type="evidence" value="ECO:0007669"/>
    <property type="project" value="InterPro"/>
</dbReference>
<sequence>MNSMFLVIVDAHSKWTEIIPLSNATSITTINILSDLFARFGLPEHLVTDNGTQFSSNEFKSFTISNGMKNNVVPHAILQQMVLQKEW</sequence>
<proteinExistence type="predicted"/>
<feature type="domain" description="Integrase catalytic" evidence="1">
    <location>
        <begin position="1"/>
        <end position="69"/>
    </location>
</feature>
<dbReference type="AlphaFoldDB" id="A0AAV4CM02"/>
<dbReference type="Gene3D" id="3.30.420.10">
    <property type="entry name" value="Ribonuclease H-like superfamily/Ribonuclease H"/>
    <property type="match status" value="1"/>
</dbReference>
<dbReference type="InterPro" id="IPR012337">
    <property type="entry name" value="RNaseH-like_sf"/>
</dbReference>
<name>A0AAV4CM02_9GAST</name>
<dbReference type="InterPro" id="IPR036397">
    <property type="entry name" value="RNaseH_sf"/>
</dbReference>
<dbReference type="GO" id="GO:0003676">
    <property type="term" value="F:nucleic acid binding"/>
    <property type="evidence" value="ECO:0007669"/>
    <property type="project" value="InterPro"/>
</dbReference>
<dbReference type="PROSITE" id="PS50994">
    <property type="entry name" value="INTEGRASE"/>
    <property type="match status" value="1"/>
</dbReference>
<dbReference type="PANTHER" id="PTHR37984:SF5">
    <property type="entry name" value="PROTEIN NYNRIN-LIKE"/>
    <property type="match status" value="1"/>
</dbReference>
<dbReference type="EMBL" id="BLXT01006566">
    <property type="protein sequence ID" value="GFO32129.1"/>
    <property type="molecule type" value="Genomic_DNA"/>
</dbReference>
<reference evidence="2 3" key="1">
    <citation type="journal article" date="2021" name="Elife">
        <title>Chloroplast acquisition without the gene transfer in kleptoplastic sea slugs, Plakobranchus ocellatus.</title>
        <authorList>
            <person name="Maeda T."/>
            <person name="Takahashi S."/>
            <person name="Yoshida T."/>
            <person name="Shimamura S."/>
            <person name="Takaki Y."/>
            <person name="Nagai Y."/>
            <person name="Toyoda A."/>
            <person name="Suzuki Y."/>
            <person name="Arimoto A."/>
            <person name="Ishii H."/>
            <person name="Satoh N."/>
            <person name="Nishiyama T."/>
            <person name="Hasebe M."/>
            <person name="Maruyama T."/>
            <person name="Minagawa J."/>
            <person name="Obokata J."/>
            <person name="Shigenobu S."/>
        </authorList>
    </citation>
    <scope>NUCLEOTIDE SEQUENCE [LARGE SCALE GENOMIC DNA]</scope>
</reference>
<dbReference type="InterPro" id="IPR050951">
    <property type="entry name" value="Retrovirus_Pol_polyprotein"/>
</dbReference>
<protein>
    <submittedName>
        <fullName evidence="2">Integrase core domain protein</fullName>
    </submittedName>
</protein>
<accession>A0AAV4CM02</accession>
<dbReference type="InterPro" id="IPR001584">
    <property type="entry name" value="Integrase_cat-core"/>
</dbReference>
<dbReference type="SUPFAM" id="SSF53098">
    <property type="entry name" value="Ribonuclease H-like"/>
    <property type="match status" value="1"/>
</dbReference>
<comment type="caution">
    <text evidence="2">The sequence shown here is derived from an EMBL/GenBank/DDBJ whole genome shotgun (WGS) entry which is preliminary data.</text>
</comment>
<dbReference type="Pfam" id="PF00665">
    <property type="entry name" value="rve"/>
    <property type="match status" value="1"/>
</dbReference>
<evidence type="ECO:0000313" key="3">
    <source>
        <dbReference type="Proteomes" id="UP000735302"/>
    </source>
</evidence>
<gene>
    <name evidence="2" type="ORF">PoB_005863400</name>
</gene>
<keyword evidence="3" id="KW-1185">Reference proteome</keyword>
<evidence type="ECO:0000313" key="2">
    <source>
        <dbReference type="EMBL" id="GFO32129.1"/>
    </source>
</evidence>
<evidence type="ECO:0000259" key="1">
    <source>
        <dbReference type="PROSITE" id="PS50994"/>
    </source>
</evidence>
<dbReference type="PANTHER" id="PTHR37984">
    <property type="entry name" value="PROTEIN CBG26694"/>
    <property type="match status" value="1"/>
</dbReference>
<dbReference type="Proteomes" id="UP000735302">
    <property type="component" value="Unassembled WGS sequence"/>
</dbReference>